<keyword evidence="3" id="KW-0143">Chaperone</keyword>
<comment type="caution">
    <text evidence="6">The sequence shown here is derived from an EMBL/GenBank/DDBJ whole genome shotgun (WGS) entry which is preliminary data.</text>
</comment>
<dbReference type="GO" id="GO:0016272">
    <property type="term" value="C:prefoldin complex"/>
    <property type="evidence" value="ECO:0007669"/>
    <property type="project" value="InterPro"/>
</dbReference>
<dbReference type="OrthoDB" id="6375174at2759"/>
<dbReference type="InParanoid" id="A0A066W2P7"/>
<dbReference type="Pfam" id="PF02996">
    <property type="entry name" value="Prefoldin"/>
    <property type="match status" value="1"/>
</dbReference>
<feature type="coiled-coil region" evidence="4">
    <location>
        <begin position="176"/>
        <end position="203"/>
    </location>
</feature>
<dbReference type="AlphaFoldDB" id="A0A066W2P7"/>
<dbReference type="InterPro" id="IPR004127">
    <property type="entry name" value="Prefoldin_subunit_alpha"/>
</dbReference>
<dbReference type="OMA" id="YNWDVAQ"/>
<dbReference type="RefSeq" id="XP_013244015.1">
    <property type="nucleotide sequence ID" value="XM_013388561.1"/>
</dbReference>
<evidence type="ECO:0000256" key="2">
    <source>
        <dbReference type="ARBA" id="ARBA00011695"/>
    </source>
</evidence>
<dbReference type="FunFam" id="1.10.287.370:FF:000001">
    <property type="entry name" value="Prefoldin subunit 3"/>
    <property type="match status" value="1"/>
</dbReference>
<feature type="region of interest" description="Disordered" evidence="5">
    <location>
        <begin position="1"/>
        <end position="55"/>
    </location>
</feature>
<evidence type="ECO:0000313" key="6">
    <source>
        <dbReference type="EMBL" id="KDN47996.1"/>
    </source>
</evidence>
<dbReference type="FunCoup" id="A0A066W2P7">
    <property type="interactions" value="482"/>
</dbReference>
<dbReference type="InterPro" id="IPR016655">
    <property type="entry name" value="PFD3"/>
</dbReference>
<dbReference type="GO" id="GO:0005737">
    <property type="term" value="C:cytoplasm"/>
    <property type="evidence" value="ECO:0007669"/>
    <property type="project" value="UniProtKB-ARBA"/>
</dbReference>
<dbReference type="CDD" id="cd23156">
    <property type="entry name" value="Prefoldin_3"/>
    <property type="match status" value="1"/>
</dbReference>
<reference evidence="6 7" key="1">
    <citation type="submission" date="2014-05" db="EMBL/GenBank/DDBJ databases">
        <title>Draft genome sequence of a rare smut relative, Tilletiaria anomala UBC 951.</title>
        <authorList>
            <consortium name="DOE Joint Genome Institute"/>
            <person name="Toome M."/>
            <person name="Kuo A."/>
            <person name="Henrissat B."/>
            <person name="Lipzen A."/>
            <person name="Tritt A."/>
            <person name="Yoshinaga Y."/>
            <person name="Zane M."/>
            <person name="Barry K."/>
            <person name="Grigoriev I.V."/>
            <person name="Spatafora J.W."/>
            <person name="Aimea M.C."/>
        </authorList>
    </citation>
    <scope>NUCLEOTIDE SEQUENCE [LARGE SCALE GENOMIC DNA]</scope>
    <source>
        <strain evidence="6 7">UBC 951</strain>
    </source>
</reference>
<dbReference type="GO" id="GO:0006457">
    <property type="term" value="P:protein folding"/>
    <property type="evidence" value="ECO:0007669"/>
    <property type="project" value="InterPro"/>
</dbReference>
<accession>A0A066W2P7</accession>
<protein>
    <submittedName>
        <fullName evidence="6">Prefoldin, subunit 3</fullName>
    </submittedName>
</protein>
<dbReference type="GO" id="GO:0007021">
    <property type="term" value="P:tubulin complex assembly"/>
    <property type="evidence" value="ECO:0007669"/>
    <property type="project" value="TreeGrafter"/>
</dbReference>
<evidence type="ECO:0000256" key="1">
    <source>
        <dbReference type="ARBA" id="ARBA00010048"/>
    </source>
</evidence>
<dbReference type="EMBL" id="JMSN01000027">
    <property type="protein sequence ID" value="KDN47996.1"/>
    <property type="molecule type" value="Genomic_DNA"/>
</dbReference>
<organism evidence="6 7">
    <name type="scientific">Tilletiaria anomala (strain ATCC 24038 / CBS 436.72 / UBC 951)</name>
    <dbReference type="NCBI Taxonomy" id="1037660"/>
    <lineage>
        <taxon>Eukaryota</taxon>
        <taxon>Fungi</taxon>
        <taxon>Dikarya</taxon>
        <taxon>Basidiomycota</taxon>
        <taxon>Ustilaginomycotina</taxon>
        <taxon>Exobasidiomycetes</taxon>
        <taxon>Georgefischeriales</taxon>
        <taxon>Tilletiariaceae</taxon>
        <taxon>Tilletiaria</taxon>
    </lineage>
</organism>
<dbReference type="HOGENOM" id="CLU_083737_0_1_1"/>
<keyword evidence="7" id="KW-1185">Reference proteome</keyword>
<name>A0A066W2P7_TILAU</name>
<dbReference type="SUPFAM" id="SSF46579">
    <property type="entry name" value="Prefoldin"/>
    <property type="match status" value="1"/>
</dbReference>
<dbReference type="PANTHER" id="PTHR12409">
    <property type="entry name" value="PREFOLDIN SUBUNIT 3"/>
    <property type="match status" value="1"/>
</dbReference>
<dbReference type="PANTHER" id="PTHR12409:SF0">
    <property type="entry name" value="PREFOLDIN SUBUNIT 3"/>
    <property type="match status" value="1"/>
</dbReference>
<evidence type="ECO:0000256" key="4">
    <source>
        <dbReference type="SAM" id="Coils"/>
    </source>
</evidence>
<dbReference type="STRING" id="1037660.A0A066W2P7"/>
<sequence length="234" mass="25636">MSSGPSAPTSSSPAAATVAVRQEASASSSLPSSSSSSNGLAKETQDQSANTSGIPTAPFITDVEEFLGGPDEPVASTLRKFQETVSKYKFMEVNTAQRKTVLEQKIPDIRDTLRMVEFLKLRKDDPNPVDTTFELNDTLYARATLENVETVNLWLGANVMLTYPIEEAITLLSAKLSGAEKSLQGAKADLEFLRDQITTMEVNTARVHNWDVKRRREKRLQDAKEAAVEKGQGR</sequence>
<comment type="subunit">
    <text evidence="2">Heterohexamer of two PFD-alpha type and four PFD-beta type subunits.</text>
</comment>
<proteinExistence type="inferred from homology"/>
<feature type="compositionally biased region" description="Low complexity" evidence="5">
    <location>
        <begin position="1"/>
        <end position="37"/>
    </location>
</feature>
<evidence type="ECO:0000256" key="3">
    <source>
        <dbReference type="ARBA" id="ARBA00023186"/>
    </source>
</evidence>
<dbReference type="GeneID" id="25262868"/>
<gene>
    <name evidence="6" type="ORF">K437DRAFT_234538</name>
</gene>
<keyword evidence="4" id="KW-0175">Coiled coil</keyword>
<dbReference type="InterPro" id="IPR009053">
    <property type="entry name" value="Prefoldin"/>
</dbReference>
<dbReference type="GO" id="GO:0015631">
    <property type="term" value="F:tubulin binding"/>
    <property type="evidence" value="ECO:0007669"/>
    <property type="project" value="TreeGrafter"/>
</dbReference>
<comment type="similarity">
    <text evidence="1">Belongs to the prefoldin subunit alpha family.</text>
</comment>
<dbReference type="Proteomes" id="UP000027361">
    <property type="component" value="Unassembled WGS sequence"/>
</dbReference>
<evidence type="ECO:0000313" key="7">
    <source>
        <dbReference type="Proteomes" id="UP000027361"/>
    </source>
</evidence>
<dbReference type="Gene3D" id="1.10.287.370">
    <property type="match status" value="1"/>
</dbReference>
<evidence type="ECO:0000256" key="5">
    <source>
        <dbReference type="SAM" id="MobiDB-lite"/>
    </source>
</evidence>
<dbReference type="GO" id="GO:0007017">
    <property type="term" value="P:microtubule-based process"/>
    <property type="evidence" value="ECO:0007669"/>
    <property type="project" value="TreeGrafter"/>
</dbReference>